<feature type="region of interest" description="Disordered" evidence="1">
    <location>
        <begin position="300"/>
        <end position="366"/>
    </location>
</feature>
<evidence type="ECO:0000259" key="2">
    <source>
        <dbReference type="Pfam" id="PF13638"/>
    </source>
</evidence>
<dbReference type="STRING" id="1314783.A0A165MZJ8"/>
<evidence type="ECO:0000256" key="1">
    <source>
        <dbReference type="SAM" id="MobiDB-lite"/>
    </source>
</evidence>
<feature type="region of interest" description="Disordered" evidence="1">
    <location>
        <begin position="35"/>
        <end position="98"/>
    </location>
</feature>
<reference evidence="3 4" key="1">
    <citation type="journal article" date="2016" name="Mol. Biol. Evol.">
        <title>Comparative Genomics of Early-Diverging Mushroom-Forming Fungi Provides Insights into the Origins of Lignocellulose Decay Capabilities.</title>
        <authorList>
            <person name="Nagy L.G."/>
            <person name="Riley R."/>
            <person name="Tritt A."/>
            <person name="Adam C."/>
            <person name="Daum C."/>
            <person name="Floudas D."/>
            <person name="Sun H."/>
            <person name="Yadav J.S."/>
            <person name="Pangilinan J."/>
            <person name="Larsson K.H."/>
            <person name="Matsuura K."/>
            <person name="Barry K."/>
            <person name="Labutti K."/>
            <person name="Kuo R."/>
            <person name="Ohm R.A."/>
            <person name="Bhattacharya S.S."/>
            <person name="Shirouzu T."/>
            <person name="Yoshinaga Y."/>
            <person name="Martin F.M."/>
            <person name="Grigoriev I.V."/>
            <person name="Hibbett D.S."/>
        </authorList>
    </citation>
    <scope>NUCLEOTIDE SEQUENCE [LARGE SCALE GENOMIC DNA]</scope>
    <source>
        <strain evidence="3 4">L-15889</strain>
    </source>
</reference>
<protein>
    <recommendedName>
        <fullName evidence="2">PIN domain-containing protein</fullName>
    </recommendedName>
</protein>
<feature type="compositionally biased region" description="Basic and acidic residues" evidence="1">
    <location>
        <begin position="87"/>
        <end position="98"/>
    </location>
</feature>
<evidence type="ECO:0000313" key="3">
    <source>
        <dbReference type="EMBL" id="KZT66320.1"/>
    </source>
</evidence>
<dbReference type="AlphaFoldDB" id="A0A165MZJ8"/>
<proteinExistence type="predicted"/>
<dbReference type="Proteomes" id="UP000076727">
    <property type="component" value="Unassembled WGS sequence"/>
</dbReference>
<dbReference type="OrthoDB" id="69928at2759"/>
<accession>A0A165MZJ8</accession>
<name>A0A165MZJ8_9APHY</name>
<organism evidence="3 4">
    <name type="scientific">Daedalea quercina L-15889</name>
    <dbReference type="NCBI Taxonomy" id="1314783"/>
    <lineage>
        <taxon>Eukaryota</taxon>
        <taxon>Fungi</taxon>
        <taxon>Dikarya</taxon>
        <taxon>Basidiomycota</taxon>
        <taxon>Agaricomycotina</taxon>
        <taxon>Agaricomycetes</taxon>
        <taxon>Polyporales</taxon>
        <taxon>Fomitopsis</taxon>
    </lineage>
</organism>
<gene>
    <name evidence="3" type="ORF">DAEQUDRAFT_752191</name>
</gene>
<sequence length="401" mass="43059">MADVKGPTIASNKMAMSRALGAAFLSHQVQQLEKTVSDVGSGGASWRDRRTPNHVDRHIPIVGKRPRGGPAKPVRKWDGESTETEGEEKGRRGHGKAEKDADIVVVDASVLVHAIHQVKKWCREGREEIVIVPLEALNTLDLLKKGVSSLAQRARAASRILEAQVGTNSRIRVQRDDAFVLWEGVFENQAPPTGSPEWVRRTICCARWAVDHAADEVDANPVDAGPGKPSDGAGKQPRVVLAVLSQALEAQSEAVFIPNNHLSASPVPLPAPQTNRHEPRSSGALVAMWAAKAGLEVLEVPPTPSGANGVGCNASPGVDGRRSPQSTRRSNEEERARRGGRRNSYLRNNGERGSSPITVRPGASTGLVERPPAVMAMMEAVAQPSRVVRVLARGEKLEPDT</sequence>
<feature type="domain" description="PIN" evidence="2">
    <location>
        <begin position="104"/>
        <end position="178"/>
    </location>
</feature>
<keyword evidence="4" id="KW-1185">Reference proteome</keyword>
<dbReference type="Pfam" id="PF13638">
    <property type="entry name" value="PIN_4"/>
    <property type="match status" value="1"/>
</dbReference>
<dbReference type="EMBL" id="KV429091">
    <property type="protein sequence ID" value="KZT66320.1"/>
    <property type="molecule type" value="Genomic_DNA"/>
</dbReference>
<dbReference type="InterPro" id="IPR002716">
    <property type="entry name" value="PIN_dom"/>
</dbReference>
<feature type="compositionally biased region" description="Basic and acidic residues" evidence="1">
    <location>
        <begin position="46"/>
        <end position="59"/>
    </location>
</feature>
<evidence type="ECO:0000313" key="4">
    <source>
        <dbReference type="Proteomes" id="UP000076727"/>
    </source>
</evidence>
<dbReference type="Gene3D" id="3.40.50.1010">
    <property type="entry name" value="5'-nuclease"/>
    <property type="match status" value="1"/>
</dbReference>